<feature type="signal peptide" evidence="1">
    <location>
        <begin position="1"/>
        <end position="21"/>
    </location>
</feature>
<evidence type="ECO:0000313" key="6">
    <source>
        <dbReference type="EMBL" id="RXD17995.1"/>
    </source>
</evidence>
<sequence>MQGIKIYTILASSLISGSVFAQTEISTSNSSTVNASYVEPSAEKIISPSDKLNNLFERNMSQPYILQKIGERTYYVQRYFYSTTFYVGDKGVLLFDAPEGRGKYLLQAIRDVTPLPVTALVYSHYHVDHIGDSPFWNDEAKKEGVNLRIIASKATAEKMQFMNSRLPVATQVLSKKDDQFKFEKQTIELHRFVKAGHTDDHSVWLLKQEKVAHSPDLLNPDQLPMMGFAVSDTLVYHDSNLRQVEMLDWKYFIGGHGNIGSHDDFKFQRQFLNDLRDTTIKVRKEESFGKFMNKTANNHADFARAQREAIIKKVTEVLRPKYGHMYGYDASMPANIEMAIRLVGSYY</sequence>
<feature type="domain" description="Metallo-beta-lactamase" evidence="2">
    <location>
        <begin position="81"/>
        <end position="256"/>
    </location>
</feature>
<dbReference type="EMBL" id="DABCJL010000003">
    <property type="protein sequence ID" value="HAH7768159.1"/>
    <property type="molecule type" value="Genomic_DNA"/>
</dbReference>
<proteinExistence type="predicted"/>
<dbReference type="InterPro" id="IPR036866">
    <property type="entry name" value="RibonucZ/Hydroxyglut_hydro"/>
</dbReference>
<reference evidence="4" key="1">
    <citation type="journal article" date="2018" name="Genome Biol.">
        <title>SKESA: strategic k-mer extension for scrupulous assemblies.</title>
        <authorList>
            <person name="Souvorov A."/>
            <person name="Agarwala R."/>
            <person name="Lipman D.J."/>
        </authorList>
    </citation>
    <scope>NUCLEOTIDE SEQUENCE [LARGE SCALE GENOMIC DNA]</scope>
    <source>
        <strain evidence="5">C0382</strain>
        <strain evidence="4">EC00763</strain>
    </source>
</reference>
<evidence type="ECO:0000313" key="7">
    <source>
        <dbReference type="EMBL" id="WLM94732.1"/>
    </source>
</evidence>
<dbReference type="EMBL" id="CP107128">
    <property type="protein sequence ID" value="WLM94732.1"/>
    <property type="molecule type" value="Genomic_DNA"/>
</dbReference>
<organism evidence="6 8">
    <name type="scientific">Escherichia coli</name>
    <dbReference type="NCBI Taxonomy" id="562"/>
    <lineage>
        <taxon>Bacteria</taxon>
        <taxon>Pseudomonadati</taxon>
        <taxon>Pseudomonadota</taxon>
        <taxon>Gammaproteobacteria</taxon>
        <taxon>Enterobacterales</taxon>
        <taxon>Enterobacteriaceae</taxon>
        <taxon>Escherichia</taxon>
    </lineage>
</organism>
<keyword evidence="6" id="KW-0378">Hydrolase</keyword>
<dbReference type="PANTHER" id="PTHR42951:SF22">
    <property type="entry name" value="METALLO BETA-LACTAMASE SUPERFAMILY LIPOPROTEIN"/>
    <property type="match status" value="1"/>
</dbReference>
<gene>
    <name evidence="6" type="ORF">EPS76_02020</name>
    <name evidence="4" type="ORF">GRC73_13320</name>
    <name evidence="5" type="ORF">HIE29_001560</name>
    <name evidence="7" type="ORF">OGM49_18860</name>
    <name evidence="3" type="ORF">R8O40_004031</name>
</gene>
<name>A0A066SUR2_ECOLX</name>
<dbReference type="SUPFAM" id="SSF56281">
    <property type="entry name" value="Metallo-hydrolase/oxidoreductase"/>
    <property type="match status" value="1"/>
</dbReference>
<evidence type="ECO:0000313" key="4">
    <source>
        <dbReference type="EMBL" id="HAH4524985.1"/>
    </source>
</evidence>
<dbReference type="InterPro" id="IPR050855">
    <property type="entry name" value="NDM-1-like"/>
</dbReference>
<evidence type="ECO:0000313" key="8">
    <source>
        <dbReference type="Proteomes" id="UP000288730"/>
    </source>
</evidence>
<dbReference type="AlphaFoldDB" id="A0A066SUR2"/>
<dbReference type="Proteomes" id="UP000843571">
    <property type="component" value="Unassembled WGS sequence"/>
</dbReference>
<dbReference type="RefSeq" id="WP_001161583.1">
    <property type="nucleotide sequence ID" value="NZ_AP018784.2"/>
</dbReference>
<dbReference type="Proteomes" id="UP001285616">
    <property type="component" value="Unassembled WGS sequence"/>
</dbReference>
<dbReference type="CDD" id="cd16276">
    <property type="entry name" value="metallo-hydrolase-like_MBL-fold"/>
    <property type="match status" value="1"/>
</dbReference>
<dbReference type="InterPro" id="IPR001279">
    <property type="entry name" value="Metallo-B-lactamas"/>
</dbReference>
<reference evidence="6 8" key="2">
    <citation type="submission" date="2019-01" db="EMBL/GenBank/DDBJ databases">
        <title>Genomic analysis of febrile catheter-associated UTI E. coli isolates.</title>
        <authorList>
            <person name="Potter R."/>
            <person name="Zou Z."/>
            <person name="Henderson J."/>
            <person name="Dantas G."/>
        </authorList>
    </citation>
    <scope>NUCLEOTIDE SEQUENCE [LARGE SCALE GENOMIC DNA]</scope>
    <source>
        <strain evidence="6 8">29_CAASB</strain>
    </source>
</reference>
<dbReference type="EMBL" id="DABBJX010000013">
    <property type="protein sequence ID" value="HAH4524985.1"/>
    <property type="molecule type" value="Genomic_DNA"/>
</dbReference>
<dbReference type="Gene3D" id="3.60.15.10">
    <property type="entry name" value="Ribonuclease Z/Hydroxyacylglutathione hydrolase-like"/>
    <property type="match status" value="1"/>
</dbReference>
<reference evidence="7" key="4">
    <citation type="journal article" date="2023" name="Microorganisms">
        <title>Comparative Genomic Analysis of ST131 Subclade C2 of ESBL-Producing E. coli Isolates from Patients with Recurrent and Sporadic Urinary Tract Infections.</title>
        <authorList>
            <person name="Jaen-Luchoro D."/>
            <person name="Kahnamouei A."/>
            <person name="Yazdanshenas S."/>
            <person name="Lindblom A."/>
            <person name="Samuelsson E."/>
            <person name="Ahren C."/>
            <person name="Karami N."/>
        </authorList>
    </citation>
    <scope>NUCLEOTIDE SEQUENCE</scope>
    <source>
        <strain evidence="7">S7</strain>
    </source>
</reference>
<evidence type="ECO:0000259" key="2">
    <source>
        <dbReference type="SMART" id="SM00849"/>
    </source>
</evidence>
<reference evidence="3" key="5">
    <citation type="submission" date="2024-02" db="EMBL/GenBank/DDBJ databases">
        <authorList>
            <consortium name="Clinical and Environmental Microbiology Branch: Whole genome sequencing antimicrobial resistance pathogens in the healthcare setting"/>
        </authorList>
    </citation>
    <scope>NUCLEOTIDE SEQUENCE</scope>
    <source>
        <strain evidence="3">1924188</strain>
    </source>
</reference>
<dbReference type="Pfam" id="PF00753">
    <property type="entry name" value="Lactamase_B"/>
    <property type="match status" value="1"/>
</dbReference>
<evidence type="ECO:0000256" key="1">
    <source>
        <dbReference type="SAM" id="SignalP"/>
    </source>
</evidence>
<dbReference type="PANTHER" id="PTHR42951">
    <property type="entry name" value="METALLO-BETA-LACTAMASE DOMAIN-CONTAINING"/>
    <property type="match status" value="1"/>
</dbReference>
<reference evidence="5" key="3">
    <citation type="submission" date="2020-01" db="EMBL/GenBank/DDBJ databases">
        <authorList>
            <consortium name="NCBI Pathogen Detection Project"/>
        </authorList>
    </citation>
    <scope>NUCLEOTIDE SEQUENCE</scope>
    <source>
        <strain evidence="5">C0382</strain>
        <strain evidence="4">EC00763</strain>
    </source>
</reference>
<protein>
    <submittedName>
        <fullName evidence="6">MBL fold metallo-hydrolase</fullName>
    </submittedName>
</protein>
<dbReference type="GO" id="GO:0016787">
    <property type="term" value="F:hydrolase activity"/>
    <property type="evidence" value="ECO:0007669"/>
    <property type="project" value="UniProtKB-KW"/>
</dbReference>
<dbReference type="EMBL" id="ABONVU020000017">
    <property type="protein sequence ID" value="EMJ5255734.1"/>
    <property type="molecule type" value="Genomic_DNA"/>
</dbReference>
<feature type="chain" id="PRO_5015027273" evidence="1">
    <location>
        <begin position="22"/>
        <end position="347"/>
    </location>
</feature>
<dbReference type="SMART" id="SM00849">
    <property type="entry name" value="Lactamase_B"/>
    <property type="match status" value="1"/>
</dbReference>
<keyword evidence="1" id="KW-0732">Signal</keyword>
<dbReference type="EMBL" id="SCJN01000007">
    <property type="protein sequence ID" value="RXD17995.1"/>
    <property type="molecule type" value="Genomic_DNA"/>
</dbReference>
<dbReference type="Proteomes" id="UP000288730">
    <property type="component" value="Unassembled WGS sequence"/>
</dbReference>
<dbReference type="Proteomes" id="UP001180189">
    <property type="component" value="Chromosome"/>
</dbReference>
<accession>A0A066SUR2</accession>
<evidence type="ECO:0000313" key="3">
    <source>
        <dbReference type="EMBL" id="EMJ5255734.1"/>
    </source>
</evidence>
<evidence type="ECO:0000313" key="5">
    <source>
        <dbReference type="EMBL" id="HAH7768159.1"/>
    </source>
</evidence>